<reference evidence="1 2" key="1">
    <citation type="submission" date="2017-09" db="EMBL/GenBank/DDBJ databases">
        <title>Depth-based differentiation of microbial function through sediment-hosted aquifers and enrichment of novel symbionts in the deep terrestrial subsurface.</title>
        <authorList>
            <person name="Probst A.J."/>
            <person name="Ladd B."/>
            <person name="Jarett J.K."/>
            <person name="Geller-Mcgrath D.E."/>
            <person name="Sieber C.M."/>
            <person name="Emerson J.B."/>
            <person name="Anantharaman K."/>
            <person name="Thomas B.C."/>
            <person name="Malmstrom R."/>
            <person name="Stieglmeier M."/>
            <person name="Klingl A."/>
            <person name="Woyke T."/>
            <person name="Ryan C.M."/>
            <person name="Banfield J.F."/>
        </authorList>
    </citation>
    <scope>NUCLEOTIDE SEQUENCE [LARGE SCALE GENOMIC DNA]</scope>
    <source>
        <strain evidence="1">CG23_combo_of_CG06-09_8_20_14_all_37_87_8</strain>
    </source>
</reference>
<gene>
    <name evidence="1" type="ORF">COX24_03835</name>
</gene>
<sequence length="68" mass="7944">METITFTKKEYAELLTIKSKLDSILKAKKMTTYPKNNTFENAFGVFRDSFGGGDSLDYVNKLRKEWRK</sequence>
<dbReference type="AlphaFoldDB" id="A0A2G9ZFN6"/>
<protein>
    <submittedName>
        <fullName evidence="1">Uncharacterized protein</fullName>
    </submittedName>
</protein>
<accession>A0A2G9ZFN6</accession>
<organism evidence="1 2">
    <name type="scientific">bacterium (Candidatus Gribaldobacteria) CG23_combo_of_CG06-09_8_20_14_all_37_87_8</name>
    <dbReference type="NCBI Taxonomy" id="2014278"/>
    <lineage>
        <taxon>Bacteria</taxon>
        <taxon>Candidatus Gribaldobacteria</taxon>
    </lineage>
</organism>
<dbReference type="EMBL" id="PCSB01000081">
    <property type="protein sequence ID" value="PIP31390.1"/>
    <property type="molecule type" value="Genomic_DNA"/>
</dbReference>
<comment type="caution">
    <text evidence="1">The sequence shown here is derived from an EMBL/GenBank/DDBJ whole genome shotgun (WGS) entry which is preliminary data.</text>
</comment>
<proteinExistence type="predicted"/>
<dbReference type="Proteomes" id="UP000230447">
    <property type="component" value="Unassembled WGS sequence"/>
</dbReference>
<evidence type="ECO:0000313" key="1">
    <source>
        <dbReference type="EMBL" id="PIP31390.1"/>
    </source>
</evidence>
<name>A0A2G9ZFN6_9BACT</name>
<evidence type="ECO:0000313" key="2">
    <source>
        <dbReference type="Proteomes" id="UP000230447"/>
    </source>
</evidence>